<keyword evidence="1" id="KW-0479">Metal-binding</keyword>
<evidence type="ECO:0000259" key="3">
    <source>
        <dbReference type="PROSITE" id="PS50157"/>
    </source>
</evidence>
<dbReference type="Proteomes" id="UP000007174">
    <property type="component" value="Unassembled WGS sequence"/>
</dbReference>
<feature type="domain" description="C2H2-type" evidence="3">
    <location>
        <begin position="39"/>
        <end position="68"/>
    </location>
</feature>
<dbReference type="eggNOG" id="KOG1721">
    <property type="taxonomic scope" value="Eukaryota"/>
</dbReference>
<dbReference type="HOGENOM" id="CLU_1825156_0_0_1"/>
<dbReference type="SUPFAM" id="SSF57667">
    <property type="entry name" value="beta-beta-alpha zinc fingers"/>
    <property type="match status" value="1"/>
</dbReference>
<gene>
    <name evidence="4" type="ORF">CH063_11057</name>
</gene>
<feature type="signal peptide" evidence="2">
    <location>
        <begin position="1"/>
        <end position="23"/>
    </location>
</feature>
<name>H1VJV0_COLHI</name>
<keyword evidence="1" id="KW-0863">Zinc-finger</keyword>
<sequence>MSPPISLIAFFCATCWQTWPTWTSRNQHVDAKFLQIPDFECESCDRYFNRRKAVEQHMHALGHWADSTSDEPGQYCDFDACSEVFDDEELRDHDIEKHFYCDCWYHRCCDTGDHEYRAFQQGEVAVILLIILILREQKSRM</sequence>
<evidence type="ECO:0000256" key="2">
    <source>
        <dbReference type="SAM" id="SignalP"/>
    </source>
</evidence>
<proteinExistence type="predicted"/>
<evidence type="ECO:0000256" key="1">
    <source>
        <dbReference type="PROSITE-ProRule" id="PRU00042"/>
    </source>
</evidence>
<dbReference type="PROSITE" id="PS00028">
    <property type="entry name" value="ZINC_FINGER_C2H2_1"/>
    <property type="match status" value="1"/>
</dbReference>
<dbReference type="InterPro" id="IPR013087">
    <property type="entry name" value="Znf_C2H2_type"/>
</dbReference>
<dbReference type="InterPro" id="IPR036236">
    <property type="entry name" value="Znf_C2H2_sf"/>
</dbReference>
<protein>
    <recommendedName>
        <fullName evidence="3">C2H2-type domain-containing protein</fullName>
    </recommendedName>
</protein>
<dbReference type="STRING" id="759273.H1VJV0"/>
<evidence type="ECO:0000313" key="5">
    <source>
        <dbReference type="Proteomes" id="UP000007174"/>
    </source>
</evidence>
<dbReference type="PROSITE" id="PS50157">
    <property type="entry name" value="ZINC_FINGER_C2H2_2"/>
    <property type="match status" value="1"/>
</dbReference>
<evidence type="ECO:0000313" key="4">
    <source>
        <dbReference type="EMBL" id="CCF40503.1"/>
    </source>
</evidence>
<organism evidence="4 5">
    <name type="scientific">Colletotrichum higginsianum (strain IMI 349063)</name>
    <name type="common">Crucifer anthracnose fungus</name>
    <dbReference type="NCBI Taxonomy" id="759273"/>
    <lineage>
        <taxon>Eukaryota</taxon>
        <taxon>Fungi</taxon>
        <taxon>Dikarya</taxon>
        <taxon>Ascomycota</taxon>
        <taxon>Pezizomycotina</taxon>
        <taxon>Sordariomycetes</taxon>
        <taxon>Hypocreomycetidae</taxon>
        <taxon>Glomerellales</taxon>
        <taxon>Glomerellaceae</taxon>
        <taxon>Colletotrichum</taxon>
        <taxon>Colletotrichum destructivum species complex</taxon>
    </lineage>
</organism>
<accession>H1VJV0</accession>
<dbReference type="GO" id="GO:0008270">
    <property type="term" value="F:zinc ion binding"/>
    <property type="evidence" value="ECO:0007669"/>
    <property type="project" value="UniProtKB-KW"/>
</dbReference>
<feature type="chain" id="PRO_5003555369" description="C2H2-type domain-containing protein" evidence="2">
    <location>
        <begin position="24"/>
        <end position="141"/>
    </location>
</feature>
<dbReference type="AlphaFoldDB" id="H1VJV0"/>
<reference evidence="5" key="1">
    <citation type="journal article" date="2012" name="Nat. Genet.">
        <title>Lifestyle transitions in plant pathogenic Colletotrichum fungi deciphered by genome and transcriptome analyses.</title>
        <authorList>
            <person name="O'Connell R.J."/>
            <person name="Thon M.R."/>
            <person name="Hacquard S."/>
            <person name="Amyotte S.G."/>
            <person name="Kleemann J."/>
            <person name="Torres M.F."/>
            <person name="Damm U."/>
            <person name="Buiate E.A."/>
            <person name="Epstein L."/>
            <person name="Alkan N."/>
            <person name="Altmueller J."/>
            <person name="Alvarado-Balderrama L."/>
            <person name="Bauser C.A."/>
            <person name="Becker C."/>
            <person name="Birren B.W."/>
            <person name="Chen Z."/>
            <person name="Choi J."/>
            <person name="Crouch J.A."/>
            <person name="Duvick J.P."/>
            <person name="Farman M.A."/>
            <person name="Gan P."/>
            <person name="Heiman D."/>
            <person name="Henrissat B."/>
            <person name="Howard R.J."/>
            <person name="Kabbage M."/>
            <person name="Koch C."/>
            <person name="Kracher B."/>
            <person name="Kubo Y."/>
            <person name="Law A.D."/>
            <person name="Lebrun M.-H."/>
            <person name="Lee Y.-H."/>
            <person name="Miyara I."/>
            <person name="Moore N."/>
            <person name="Neumann U."/>
            <person name="Nordstroem K."/>
            <person name="Panaccione D.G."/>
            <person name="Panstruga R."/>
            <person name="Place M."/>
            <person name="Proctor R.H."/>
            <person name="Prusky D."/>
            <person name="Rech G."/>
            <person name="Reinhardt R."/>
            <person name="Rollins J.A."/>
            <person name="Rounsley S."/>
            <person name="Schardl C.L."/>
            <person name="Schwartz D.C."/>
            <person name="Shenoy N."/>
            <person name="Shirasu K."/>
            <person name="Sikhakolli U.R."/>
            <person name="Stueber K."/>
            <person name="Sukno S.A."/>
            <person name="Sweigard J.A."/>
            <person name="Takano Y."/>
            <person name="Takahara H."/>
            <person name="Trail F."/>
            <person name="van der Does H.C."/>
            <person name="Voll L.M."/>
            <person name="Will I."/>
            <person name="Young S."/>
            <person name="Zeng Q."/>
            <person name="Zhang J."/>
            <person name="Zhou S."/>
            <person name="Dickman M.B."/>
            <person name="Schulze-Lefert P."/>
            <person name="Ver Loren van Themaat E."/>
            <person name="Ma L.-J."/>
            <person name="Vaillancourt L.J."/>
        </authorList>
    </citation>
    <scope>NUCLEOTIDE SEQUENCE [LARGE SCALE GENOMIC DNA]</scope>
    <source>
        <strain evidence="5">IMI 349063</strain>
    </source>
</reference>
<keyword evidence="2" id="KW-0732">Signal</keyword>
<keyword evidence="1" id="KW-0862">Zinc</keyword>
<dbReference type="EMBL" id="CACQ02004121">
    <property type="protein sequence ID" value="CCF40503.1"/>
    <property type="molecule type" value="Genomic_DNA"/>
</dbReference>